<sequence length="316" mass="35426">MKKLFIIFFFIPLFSSAQLQWKNVDSLYQPLPKNTHVFFSNDSLDSKPNIAYYFITDLKNKEIDFAADAKNGTRLTPTQYFEKDDHPLLVVNCTFFEFVHNSNLNLAVNDGKVLANSIQTIANKGKDTLTYKHVFKSAIGIDEHRNADVAWVLSDTTKRFAYVSQTAIPSFKDSVNYYSYKKMKSKNIATFNKWKIKTAVGGGPVLIQDAEIKISNNEEQMFAGKAINDKHPRTAMGYTNDGKLIVMVIEGRFPGIAEGATLTQEAKMLKDLNCKEALNLDGGGSSCMLINGKQTIKPSDKEGPRPVPSVFIVRKK</sequence>
<dbReference type="PANTHER" id="PTHR40446:SF2">
    <property type="entry name" value="N-ACETYLGLUCOSAMINE-1-PHOSPHODIESTER ALPHA-N-ACETYLGLUCOSAMINIDASE"/>
    <property type="match status" value="1"/>
</dbReference>
<dbReference type="AlphaFoldDB" id="A0A1J5RX07"/>
<dbReference type="InterPro" id="IPR018711">
    <property type="entry name" value="NAGPA"/>
</dbReference>
<accession>A0A1J5RX07</accession>
<proteinExistence type="predicted"/>
<protein>
    <recommendedName>
        <fullName evidence="1">Phosphodiester glycosidase domain-containing protein</fullName>
    </recommendedName>
</protein>
<evidence type="ECO:0000313" key="2">
    <source>
        <dbReference type="EMBL" id="OIR00697.1"/>
    </source>
</evidence>
<feature type="domain" description="Phosphodiester glycosidase" evidence="1">
    <location>
        <begin position="179"/>
        <end position="313"/>
    </location>
</feature>
<comment type="caution">
    <text evidence="2">The sequence shown here is derived from an EMBL/GenBank/DDBJ whole genome shotgun (WGS) entry which is preliminary data.</text>
</comment>
<reference evidence="2" key="1">
    <citation type="submission" date="2016-10" db="EMBL/GenBank/DDBJ databases">
        <title>Sequence of Gallionella enrichment culture.</title>
        <authorList>
            <person name="Poehlein A."/>
            <person name="Muehling M."/>
            <person name="Daniel R."/>
        </authorList>
    </citation>
    <scope>NUCLEOTIDE SEQUENCE</scope>
</reference>
<evidence type="ECO:0000259" key="1">
    <source>
        <dbReference type="Pfam" id="PF09992"/>
    </source>
</evidence>
<dbReference type="Pfam" id="PF09992">
    <property type="entry name" value="NAGPA"/>
    <property type="match status" value="1"/>
</dbReference>
<name>A0A1J5RX07_9ZZZZ</name>
<gene>
    <name evidence="2" type="ORF">GALL_172220</name>
</gene>
<organism evidence="2">
    <name type="scientific">mine drainage metagenome</name>
    <dbReference type="NCBI Taxonomy" id="410659"/>
    <lineage>
        <taxon>unclassified sequences</taxon>
        <taxon>metagenomes</taxon>
        <taxon>ecological metagenomes</taxon>
    </lineage>
</organism>
<dbReference type="PANTHER" id="PTHR40446">
    <property type="entry name" value="N-ACETYLGLUCOSAMINE-1-PHOSPHODIESTER ALPHA-N-ACETYLGLUCOSAMINIDASE"/>
    <property type="match status" value="1"/>
</dbReference>
<dbReference type="EMBL" id="MLJW01000092">
    <property type="protein sequence ID" value="OIR00697.1"/>
    <property type="molecule type" value="Genomic_DNA"/>
</dbReference>